<dbReference type="Proteomes" id="UP001438707">
    <property type="component" value="Unassembled WGS sequence"/>
</dbReference>
<comment type="caution">
    <text evidence="6">The sequence shown here is derived from an EMBL/GenBank/DDBJ whole genome shotgun (WGS) entry which is preliminary data.</text>
</comment>
<keyword evidence="7" id="KW-1185">Reference proteome</keyword>
<evidence type="ECO:0000256" key="2">
    <source>
        <dbReference type="ARBA" id="ARBA00022723"/>
    </source>
</evidence>
<organism evidence="6 7">
    <name type="scientific">Apatococcus lobatus</name>
    <dbReference type="NCBI Taxonomy" id="904363"/>
    <lineage>
        <taxon>Eukaryota</taxon>
        <taxon>Viridiplantae</taxon>
        <taxon>Chlorophyta</taxon>
        <taxon>core chlorophytes</taxon>
        <taxon>Trebouxiophyceae</taxon>
        <taxon>Chlorellales</taxon>
        <taxon>Chlorellaceae</taxon>
        <taxon>Apatococcus</taxon>
    </lineage>
</organism>
<dbReference type="SUPFAM" id="SSF54001">
    <property type="entry name" value="Cysteine proteinases"/>
    <property type="match status" value="1"/>
</dbReference>
<dbReference type="SMART" id="SM00460">
    <property type="entry name" value="TGc"/>
    <property type="match status" value="1"/>
</dbReference>
<proteinExistence type="inferred from homology"/>
<dbReference type="InterPro" id="IPR002931">
    <property type="entry name" value="Transglutaminase-like"/>
</dbReference>
<dbReference type="Gene3D" id="2.20.25.10">
    <property type="match status" value="1"/>
</dbReference>
<accession>A0AAW1QCC5</accession>
<keyword evidence="3" id="KW-0862">Zinc</keyword>
<dbReference type="InterPro" id="IPR050883">
    <property type="entry name" value="PNGase"/>
</dbReference>
<feature type="compositionally biased region" description="Low complexity" evidence="4">
    <location>
        <begin position="631"/>
        <end position="646"/>
    </location>
</feature>
<dbReference type="PANTHER" id="PTHR12143">
    <property type="entry name" value="PEPTIDE N-GLYCANASE PNGASE -RELATED"/>
    <property type="match status" value="1"/>
</dbReference>
<feature type="region of interest" description="Disordered" evidence="4">
    <location>
        <begin position="552"/>
        <end position="807"/>
    </location>
</feature>
<evidence type="ECO:0000256" key="4">
    <source>
        <dbReference type="SAM" id="MobiDB-lite"/>
    </source>
</evidence>
<comment type="similarity">
    <text evidence="1">Belongs to the transglutaminase-like superfamily. PNGase family.</text>
</comment>
<feature type="compositionally biased region" description="Low complexity" evidence="4">
    <location>
        <begin position="470"/>
        <end position="486"/>
    </location>
</feature>
<sequence>MAFKDAEGDHVLALQLQAEEDAAARAEARLGPGVGAEAELRGWLEMGAEKCLAHEDEVLQAVALSLLPVEEMQAEAEDAAHLSSQLGEERGVAMQDALVQELLAWFKSFFTWVNNPPCDWCGCAATKTAGMAKAKPEEKADGAGRVESYSCPSCGLTTRFPRYNSIMKLLETRKGRCGEWANVFTLFCRALQLEARYVMDWNDHVWTEYWSDAQERWVHVDPCEAAYDRPLLYEAGWGKPLTYVVAFNKDGVTDVMRRYTRSWPQVLERRRMASEAWFSGHVARLTSQIREGHGAEEIAAAEAADAAEATELAAMHTQPLSPADLNLPGRQTGTAEWKESRGETGPVESSSKQAPLAGTRWRRAKDDHLLRSHPHRMCSGAIRASGENPPSETALQACNGQAGSKWLDFGANEGNPSWLEYDLLVPMYDDPPTPAASYALTSANDFPERDPCTFQLEGLLWSPPAATATAAAKMSPSQAPPAAAAHDQSDALAEDVNHGQLPSTCCQQSEAQASAADADVAQFEASLQQLGMVSDEHGSTELQDLSITAELDHKGSGSRESCTGHTECSESPRYPSSAPGQQPSLRQAGMPPTMGLRSQPHRPCSENQPPAADGFHPANGLAASGFTVHDGTGQQQAGAAKQTLAGSNESDTKTDAAGAEQVEDSSNLGLGHGDGSLGSSQASGPGKAAVQSTNHSPAGSLEAGHPCGTQAAGAGQGQGAVAGPASQPGRVQPAGKGNGQETEPDQGPARSHMSQPDCVQLAGQGDGYEPRPGQGAAMSPACASDGAEPANPGEGHEAGATNAAAAVHAAARQEEWVVLDEQHDISFDHRHQKLEFTIKAPRACRRYRLWVSRLKGPANCAQLACWDLFSSAPG</sequence>
<feature type="region of interest" description="Disordered" evidence="4">
    <location>
        <begin position="470"/>
        <end position="491"/>
    </location>
</feature>
<feature type="region of interest" description="Disordered" evidence="4">
    <location>
        <begin position="320"/>
        <end position="356"/>
    </location>
</feature>
<dbReference type="GO" id="GO:0005634">
    <property type="term" value="C:nucleus"/>
    <property type="evidence" value="ECO:0007669"/>
    <property type="project" value="TreeGrafter"/>
</dbReference>
<feature type="compositionally biased region" description="Low complexity" evidence="4">
    <location>
        <begin position="798"/>
        <end position="807"/>
    </location>
</feature>
<feature type="domain" description="Transglutaminase-like" evidence="5">
    <location>
        <begin position="169"/>
        <end position="224"/>
    </location>
</feature>
<dbReference type="GO" id="GO:0000224">
    <property type="term" value="F:peptide-N4-(N-acetyl-beta-glucosaminyl)asparagine amidase activity"/>
    <property type="evidence" value="ECO:0007669"/>
    <property type="project" value="TreeGrafter"/>
</dbReference>
<dbReference type="GO" id="GO:0005829">
    <property type="term" value="C:cytosol"/>
    <property type="evidence" value="ECO:0007669"/>
    <property type="project" value="TreeGrafter"/>
</dbReference>
<evidence type="ECO:0000259" key="5">
    <source>
        <dbReference type="SMART" id="SM00460"/>
    </source>
</evidence>
<dbReference type="AlphaFoldDB" id="A0AAW1QCC5"/>
<keyword evidence="2" id="KW-0479">Metal-binding</keyword>
<dbReference type="InterPro" id="IPR038765">
    <property type="entry name" value="Papain-like_cys_pep_sf"/>
</dbReference>
<dbReference type="GO" id="GO:0006516">
    <property type="term" value="P:glycoprotein catabolic process"/>
    <property type="evidence" value="ECO:0007669"/>
    <property type="project" value="TreeGrafter"/>
</dbReference>
<dbReference type="PANTHER" id="PTHR12143:SF19">
    <property type="entry name" value="PEPTIDE-N(4)-(N-ACETYL-BETA-GLUCOSAMINYL)ASPARAGINE AMIDASE"/>
    <property type="match status" value="1"/>
</dbReference>
<dbReference type="EMBL" id="JALJOS010000062">
    <property type="protein sequence ID" value="KAK9818479.1"/>
    <property type="molecule type" value="Genomic_DNA"/>
</dbReference>
<name>A0AAW1QCC5_9CHLO</name>
<reference evidence="6 7" key="1">
    <citation type="journal article" date="2024" name="Nat. Commun.">
        <title>Phylogenomics reveals the evolutionary origins of lichenization in chlorophyte algae.</title>
        <authorList>
            <person name="Puginier C."/>
            <person name="Libourel C."/>
            <person name="Otte J."/>
            <person name="Skaloud P."/>
            <person name="Haon M."/>
            <person name="Grisel S."/>
            <person name="Petersen M."/>
            <person name="Berrin J.G."/>
            <person name="Delaux P.M."/>
            <person name="Dal Grande F."/>
            <person name="Keller J."/>
        </authorList>
    </citation>
    <scope>NUCLEOTIDE SEQUENCE [LARGE SCALE GENOMIC DNA]</scope>
    <source>
        <strain evidence="6 7">SAG 2145</strain>
    </source>
</reference>
<protein>
    <recommendedName>
        <fullName evidence="5">Transglutaminase-like domain-containing protein</fullName>
    </recommendedName>
</protein>
<dbReference type="Pfam" id="PF01841">
    <property type="entry name" value="Transglut_core"/>
    <property type="match status" value="1"/>
</dbReference>
<evidence type="ECO:0000313" key="6">
    <source>
        <dbReference type="EMBL" id="KAK9818479.1"/>
    </source>
</evidence>
<evidence type="ECO:0000313" key="7">
    <source>
        <dbReference type="Proteomes" id="UP001438707"/>
    </source>
</evidence>
<dbReference type="Gene3D" id="3.10.620.30">
    <property type="match status" value="1"/>
</dbReference>
<evidence type="ECO:0000256" key="1">
    <source>
        <dbReference type="ARBA" id="ARBA00009390"/>
    </source>
</evidence>
<gene>
    <name evidence="6" type="ORF">WJX74_008962</name>
</gene>
<dbReference type="GO" id="GO:0046872">
    <property type="term" value="F:metal ion binding"/>
    <property type="evidence" value="ECO:0007669"/>
    <property type="project" value="UniProtKB-KW"/>
</dbReference>
<evidence type="ECO:0000256" key="3">
    <source>
        <dbReference type="ARBA" id="ARBA00022833"/>
    </source>
</evidence>